<gene>
    <name evidence="3" type="ORF">DERF_004321</name>
    <name evidence="2" type="ORF">HUG17_0454</name>
</gene>
<evidence type="ECO:0000313" key="3">
    <source>
        <dbReference type="EMBL" id="KAH9520621.1"/>
    </source>
</evidence>
<dbReference type="AlphaFoldDB" id="A0A922I261"/>
<dbReference type="Proteomes" id="UP000828236">
    <property type="component" value="Unassembled WGS sequence"/>
</dbReference>
<evidence type="ECO:0000313" key="4">
    <source>
        <dbReference type="Proteomes" id="UP000790347"/>
    </source>
</evidence>
<protein>
    <submittedName>
        <fullName evidence="3">Uncharacterized protein</fullName>
    </submittedName>
</protein>
<feature type="region of interest" description="Disordered" evidence="1">
    <location>
        <begin position="149"/>
        <end position="203"/>
    </location>
</feature>
<feature type="compositionally biased region" description="Low complexity" evidence="1">
    <location>
        <begin position="153"/>
        <end position="166"/>
    </location>
</feature>
<evidence type="ECO:0000313" key="2">
    <source>
        <dbReference type="EMBL" id="KAH7644916.1"/>
    </source>
</evidence>
<accession>A0A922I261</accession>
<reference evidence="2" key="3">
    <citation type="journal article" date="2021" name="World Allergy Organ. J.">
        <title>Chromosome-level assembly of Dermatophagoides farinae genome and transcriptome reveals two novel allergens Der f 37 and Der f 39.</title>
        <authorList>
            <person name="Chen J."/>
            <person name="Cai Z."/>
            <person name="Fan D."/>
            <person name="Hu J."/>
            <person name="Hou Y."/>
            <person name="He Y."/>
            <person name="Zhang Z."/>
            <person name="Zhao Z."/>
            <person name="Gao P."/>
            <person name="Hu W."/>
            <person name="Sun J."/>
            <person name="Li J."/>
            <person name="Ji K."/>
        </authorList>
    </citation>
    <scope>NUCLEOTIDE SEQUENCE</scope>
    <source>
        <strain evidence="2">JKM2019</strain>
    </source>
</reference>
<keyword evidence="4" id="KW-1185">Reference proteome</keyword>
<dbReference type="OrthoDB" id="10385584at2759"/>
<comment type="caution">
    <text evidence="3">The sequence shown here is derived from an EMBL/GenBank/DDBJ whole genome shotgun (WGS) entry which is preliminary data.</text>
</comment>
<reference evidence="3" key="1">
    <citation type="submission" date="2013-05" db="EMBL/GenBank/DDBJ databases">
        <authorList>
            <person name="Yim A.K.Y."/>
            <person name="Chan T.F."/>
            <person name="Ji K.M."/>
            <person name="Liu X.Y."/>
            <person name="Zhou J.W."/>
            <person name="Li R.Q."/>
            <person name="Yang K.Y."/>
            <person name="Li J."/>
            <person name="Li M."/>
            <person name="Law P.T.W."/>
            <person name="Wu Y.L."/>
            <person name="Cai Z.L."/>
            <person name="Qin H."/>
            <person name="Bao Y."/>
            <person name="Leung R.K.K."/>
            <person name="Ng P.K.S."/>
            <person name="Zou J."/>
            <person name="Zhong X.J."/>
            <person name="Ran P.X."/>
            <person name="Zhong N.S."/>
            <person name="Liu Z.G."/>
            <person name="Tsui S.K.W."/>
        </authorList>
    </citation>
    <scope>NUCLEOTIDE SEQUENCE</scope>
    <source>
        <strain evidence="3">Derf</strain>
        <tissue evidence="3">Whole organism</tissue>
    </source>
</reference>
<name>A0A922I261_DERFA</name>
<proteinExistence type="predicted"/>
<organism evidence="3 4">
    <name type="scientific">Dermatophagoides farinae</name>
    <name type="common">American house dust mite</name>
    <dbReference type="NCBI Taxonomy" id="6954"/>
    <lineage>
        <taxon>Eukaryota</taxon>
        <taxon>Metazoa</taxon>
        <taxon>Ecdysozoa</taxon>
        <taxon>Arthropoda</taxon>
        <taxon>Chelicerata</taxon>
        <taxon>Arachnida</taxon>
        <taxon>Acari</taxon>
        <taxon>Acariformes</taxon>
        <taxon>Sarcoptiformes</taxon>
        <taxon>Astigmata</taxon>
        <taxon>Psoroptidia</taxon>
        <taxon>Analgoidea</taxon>
        <taxon>Pyroglyphidae</taxon>
        <taxon>Dermatophagoidinae</taxon>
        <taxon>Dermatophagoides</taxon>
    </lineage>
</organism>
<dbReference type="EMBL" id="SDOV01000001">
    <property type="protein sequence ID" value="KAH7644916.1"/>
    <property type="molecule type" value="Genomic_DNA"/>
</dbReference>
<sequence length="203" mass="23553">MDSDSSNINDKNNQSDDTTGEIEEIENLRNMLHQKQNELDQELKKKREQLMRIQEMKTQLQFERDNSERAFREKINQLRSLTEALVESTKLVSTLADRSPSAAIAVQALEQTNDEIHQQSIQELKLHCQMAREQIQNLNQNLEKQEQEQYSLETNETNNQEESSSEFIQPPSIPTTESINEEVMQTTSPSSLEMLKEEPETTQ</sequence>
<feature type="compositionally biased region" description="Low complexity" evidence="1">
    <location>
        <begin position="1"/>
        <end position="17"/>
    </location>
</feature>
<dbReference type="EMBL" id="ASGP02000002">
    <property type="protein sequence ID" value="KAH9520621.1"/>
    <property type="molecule type" value="Genomic_DNA"/>
</dbReference>
<feature type="compositionally biased region" description="Basic and acidic residues" evidence="1">
    <location>
        <begin position="194"/>
        <end position="203"/>
    </location>
</feature>
<reference evidence="3" key="4">
    <citation type="journal article" date="2022" name="Res Sq">
        <title>Comparative Genomics Reveals Insights into the Divergent Evolution of Astigmatic Mites and Household Pest Adaptations.</title>
        <authorList>
            <person name="Xiong Q."/>
            <person name="Wan A.T.-Y."/>
            <person name="Liu X.-Y."/>
            <person name="Fung C.S.-H."/>
            <person name="Xiao X."/>
            <person name="Malainual N."/>
            <person name="Hou J."/>
            <person name="Wang L."/>
            <person name="Wang M."/>
            <person name="Yang K."/>
            <person name="Cui Y."/>
            <person name="Leung E."/>
            <person name="Nong W."/>
            <person name="Shin S.-K."/>
            <person name="Au S."/>
            <person name="Jeong K.Y."/>
            <person name="Chew F.T."/>
            <person name="Hui J."/>
            <person name="Leung T.F."/>
            <person name="Tungtrongchitr A."/>
            <person name="Zhong N."/>
            <person name="Liu Z."/>
            <person name="Tsui S."/>
        </authorList>
    </citation>
    <scope>NUCLEOTIDE SEQUENCE</scope>
    <source>
        <strain evidence="3">Derf</strain>
        <tissue evidence="3">Whole organism</tissue>
    </source>
</reference>
<reference evidence="2" key="2">
    <citation type="submission" date="2020-06" db="EMBL/GenBank/DDBJ databases">
        <authorList>
            <person name="Ji K."/>
            <person name="Li J."/>
        </authorList>
    </citation>
    <scope>NUCLEOTIDE SEQUENCE</scope>
    <source>
        <strain evidence="2">JKM2019</strain>
        <tissue evidence="2">Whole body</tissue>
    </source>
</reference>
<dbReference type="Proteomes" id="UP000790347">
    <property type="component" value="Unassembled WGS sequence"/>
</dbReference>
<feature type="region of interest" description="Disordered" evidence="1">
    <location>
        <begin position="1"/>
        <end position="21"/>
    </location>
</feature>
<feature type="compositionally biased region" description="Polar residues" evidence="1">
    <location>
        <begin position="174"/>
        <end position="191"/>
    </location>
</feature>
<evidence type="ECO:0000256" key="1">
    <source>
        <dbReference type="SAM" id="MobiDB-lite"/>
    </source>
</evidence>